<reference evidence="1" key="2">
    <citation type="journal article" date="2015" name="Fish Shellfish Immunol.">
        <title>Early steps in the European eel (Anguilla anguilla)-Vibrio vulnificus interaction in the gills: Role of the RtxA13 toxin.</title>
        <authorList>
            <person name="Callol A."/>
            <person name="Pajuelo D."/>
            <person name="Ebbesson L."/>
            <person name="Teles M."/>
            <person name="MacKenzie S."/>
            <person name="Amaro C."/>
        </authorList>
    </citation>
    <scope>NUCLEOTIDE SEQUENCE</scope>
</reference>
<protein>
    <submittedName>
        <fullName evidence="1">Uncharacterized protein</fullName>
    </submittedName>
</protein>
<proteinExistence type="predicted"/>
<accession>A0A0E9VJJ9</accession>
<name>A0A0E9VJJ9_ANGAN</name>
<reference evidence="1" key="1">
    <citation type="submission" date="2014-11" db="EMBL/GenBank/DDBJ databases">
        <authorList>
            <person name="Amaro Gonzalez C."/>
        </authorList>
    </citation>
    <scope>NUCLEOTIDE SEQUENCE</scope>
</reference>
<dbReference type="AlphaFoldDB" id="A0A0E9VJJ9"/>
<dbReference type="EMBL" id="GBXM01030967">
    <property type="protein sequence ID" value="JAH77610.1"/>
    <property type="molecule type" value="Transcribed_RNA"/>
</dbReference>
<sequence>MTLCRRNTSVPSLRSQQCLAFFSVMQAIQQFLLTFDPSP</sequence>
<evidence type="ECO:0000313" key="1">
    <source>
        <dbReference type="EMBL" id="JAH77610.1"/>
    </source>
</evidence>
<organism evidence="1">
    <name type="scientific">Anguilla anguilla</name>
    <name type="common">European freshwater eel</name>
    <name type="synonym">Muraena anguilla</name>
    <dbReference type="NCBI Taxonomy" id="7936"/>
    <lineage>
        <taxon>Eukaryota</taxon>
        <taxon>Metazoa</taxon>
        <taxon>Chordata</taxon>
        <taxon>Craniata</taxon>
        <taxon>Vertebrata</taxon>
        <taxon>Euteleostomi</taxon>
        <taxon>Actinopterygii</taxon>
        <taxon>Neopterygii</taxon>
        <taxon>Teleostei</taxon>
        <taxon>Anguilliformes</taxon>
        <taxon>Anguillidae</taxon>
        <taxon>Anguilla</taxon>
    </lineage>
</organism>